<protein>
    <submittedName>
        <fullName evidence="1">Uncharacterized protein</fullName>
    </submittedName>
</protein>
<evidence type="ECO:0000313" key="1">
    <source>
        <dbReference type="EMBL" id="CUV08572.1"/>
    </source>
</evidence>
<dbReference type="AlphaFoldDB" id="A0A160VEB7"/>
<sequence length="45" mass="5315">MFNVLSRWFNGIIIEPRLKFTERPLIVILNGFIAKRGIIPKSKMR</sequence>
<name>A0A160VEB7_9ZZZZ</name>
<gene>
    <name evidence="1" type="ORF">MGWOODY_Mmi1789</name>
</gene>
<accession>A0A160VEB7</accession>
<reference evidence="1" key="1">
    <citation type="submission" date="2015-10" db="EMBL/GenBank/DDBJ databases">
        <authorList>
            <person name="Gilbert D.G."/>
        </authorList>
    </citation>
    <scope>NUCLEOTIDE SEQUENCE</scope>
</reference>
<organism evidence="1">
    <name type="scientific">hydrothermal vent metagenome</name>
    <dbReference type="NCBI Taxonomy" id="652676"/>
    <lineage>
        <taxon>unclassified sequences</taxon>
        <taxon>metagenomes</taxon>
        <taxon>ecological metagenomes</taxon>
    </lineage>
</organism>
<proteinExistence type="predicted"/>
<dbReference type="EMBL" id="FAXC01000083">
    <property type="protein sequence ID" value="CUV08572.1"/>
    <property type="molecule type" value="Genomic_DNA"/>
</dbReference>